<dbReference type="EMBL" id="MASQ01000074">
    <property type="protein sequence ID" value="OCB03229.1"/>
    <property type="molecule type" value="Genomic_DNA"/>
</dbReference>
<protein>
    <submittedName>
        <fullName evidence="1">Uncharacterized protein</fullName>
    </submittedName>
</protein>
<proteinExistence type="predicted"/>
<gene>
    <name evidence="1" type="ORF">BBC27_08810</name>
</gene>
<comment type="caution">
    <text evidence="1">The sequence shown here is derived from an EMBL/GenBank/DDBJ whole genome shotgun (WGS) entry which is preliminary data.</text>
</comment>
<accession>A0A1B9BZT2</accession>
<organism evidence="1 2">
    <name type="scientific">Acidithiobacillus ferrivorans</name>
    <dbReference type="NCBI Taxonomy" id="160808"/>
    <lineage>
        <taxon>Bacteria</taxon>
        <taxon>Pseudomonadati</taxon>
        <taxon>Pseudomonadota</taxon>
        <taxon>Acidithiobacillia</taxon>
        <taxon>Acidithiobacillales</taxon>
        <taxon>Acidithiobacillaceae</taxon>
        <taxon>Acidithiobacillus</taxon>
    </lineage>
</organism>
<dbReference type="Proteomes" id="UP000093129">
    <property type="component" value="Unassembled WGS sequence"/>
</dbReference>
<name>A0A1B9BZT2_9PROT</name>
<evidence type="ECO:0000313" key="1">
    <source>
        <dbReference type="EMBL" id="OCB03229.1"/>
    </source>
</evidence>
<reference evidence="1 2" key="1">
    <citation type="submission" date="2016-07" db="EMBL/GenBank/DDBJ databases">
        <title>Draft genome of a psychrotolerant acidophile Acidithiobacillus ferrivorans strain YL15.</title>
        <authorList>
            <person name="Peng T."/>
            <person name="Ma L."/>
            <person name="Nan M."/>
            <person name="An N."/>
            <person name="Wang M."/>
            <person name="Qiu G."/>
            <person name="Zeng W."/>
        </authorList>
    </citation>
    <scope>NUCLEOTIDE SEQUENCE [LARGE SCALE GENOMIC DNA]</scope>
    <source>
        <strain evidence="1 2">YL15</strain>
    </source>
</reference>
<dbReference type="AlphaFoldDB" id="A0A1B9BZT2"/>
<evidence type="ECO:0000313" key="2">
    <source>
        <dbReference type="Proteomes" id="UP000093129"/>
    </source>
</evidence>
<sequence>MFQAEFRMRHHIHIALNGLCGKSVHFAATGSNPAPRLVGVAQLFTEGIEESLREMDFQVFSQTSRKIRDKVVARQRGHGNHFVLDNGGKFMTNWAQRVI</sequence>